<gene>
    <name evidence="2" type="ORF">ATJ88_3540</name>
</gene>
<dbReference type="RefSeq" id="WP_098464956.1">
    <property type="nucleotide sequence ID" value="NZ_PDJJ01000001.1"/>
</dbReference>
<accession>A0A2A9F1C3</accession>
<sequence>MRRPLSLLAATTAALVLAAAPAVAHGSKDPSPPPSRTLASGLVSPLSLAAGPHGTTFLSQNFAGLLTAVGKDGSTSVVHASDGAEVGAVSYRGGTVTFAETGEQTVLKKIAVSPKGTPRGTARTVADLGGFEATKNPDGATTYGFRDLPASCADLFPPDFPAAYTGLVDSHPYASVSHGSTTYVADAGGNTIVSVDARGTVRTVAVLPPQPVTVTAEVAEAQGLPTCVDGYEYWFEPVPTDVEVGPRGQLFVSLLPGGPEDASLGARGSVVTVSPSSGKVSTVATGLLSPTGLAVDGHGMVYVAQMFGGEITMVGHHHRMTLVSVPLPGDLELSRSGLLATVNVLPGEDTPPDGQLVRYSLKGHGHHHHH</sequence>
<keyword evidence="1" id="KW-0732">Signal</keyword>
<evidence type="ECO:0000313" key="3">
    <source>
        <dbReference type="Proteomes" id="UP000224130"/>
    </source>
</evidence>
<comment type="caution">
    <text evidence="2">The sequence shown here is derived from an EMBL/GenBank/DDBJ whole genome shotgun (WGS) entry which is preliminary data.</text>
</comment>
<dbReference type="Proteomes" id="UP000224130">
    <property type="component" value="Unassembled WGS sequence"/>
</dbReference>
<evidence type="ECO:0008006" key="4">
    <source>
        <dbReference type="Google" id="ProtNLM"/>
    </source>
</evidence>
<reference evidence="2 3" key="1">
    <citation type="submission" date="2017-10" db="EMBL/GenBank/DDBJ databases">
        <title>Sequencing the genomes of 1000 actinobacteria strains.</title>
        <authorList>
            <person name="Klenk H.-P."/>
        </authorList>
    </citation>
    <scope>NUCLEOTIDE SEQUENCE [LARGE SCALE GENOMIC DNA]</scope>
    <source>
        <strain evidence="2 3">DSM 21863</strain>
    </source>
</reference>
<feature type="chain" id="PRO_5013242006" description="ScyD/ScyE family protein" evidence="1">
    <location>
        <begin position="25"/>
        <end position="370"/>
    </location>
</feature>
<dbReference type="AlphaFoldDB" id="A0A2A9F1C3"/>
<protein>
    <recommendedName>
        <fullName evidence="4">ScyD/ScyE family protein</fullName>
    </recommendedName>
</protein>
<dbReference type="InterPro" id="IPR011042">
    <property type="entry name" value="6-blade_b-propeller_TolB-like"/>
</dbReference>
<evidence type="ECO:0000313" key="2">
    <source>
        <dbReference type="EMBL" id="PFG44803.1"/>
    </source>
</evidence>
<dbReference type="NCBIfam" id="NF033206">
    <property type="entry name" value="ScyE_fam"/>
    <property type="match status" value="1"/>
</dbReference>
<organism evidence="2 3">
    <name type="scientific">Isoptericola jiangsuensis</name>
    <dbReference type="NCBI Taxonomy" id="548579"/>
    <lineage>
        <taxon>Bacteria</taxon>
        <taxon>Bacillati</taxon>
        <taxon>Actinomycetota</taxon>
        <taxon>Actinomycetes</taxon>
        <taxon>Micrococcales</taxon>
        <taxon>Promicromonosporaceae</taxon>
        <taxon>Isoptericola</taxon>
    </lineage>
</organism>
<dbReference type="InterPro" id="IPR048031">
    <property type="entry name" value="ScyD/ScyE-like"/>
</dbReference>
<keyword evidence="3" id="KW-1185">Reference proteome</keyword>
<proteinExistence type="predicted"/>
<dbReference type="OrthoDB" id="928769at2"/>
<name>A0A2A9F1C3_9MICO</name>
<feature type="signal peptide" evidence="1">
    <location>
        <begin position="1"/>
        <end position="24"/>
    </location>
</feature>
<dbReference type="Gene3D" id="2.120.10.30">
    <property type="entry name" value="TolB, C-terminal domain"/>
    <property type="match status" value="1"/>
</dbReference>
<evidence type="ECO:0000256" key="1">
    <source>
        <dbReference type="SAM" id="SignalP"/>
    </source>
</evidence>
<dbReference type="EMBL" id="PDJJ01000001">
    <property type="protein sequence ID" value="PFG44803.1"/>
    <property type="molecule type" value="Genomic_DNA"/>
</dbReference>
<dbReference type="SUPFAM" id="SSF101898">
    <property type="entry name" value="NHL repeat"/>
    <property type="match status" value="1"/>
</dbReference>